<evidence type="ECO:0000313" key="8">
    <source>
        <dbReference type="RefSeq" id="XP_027202810.1"/>
    </source>
</evidence>
<keyword evidence="7" id="KW-1185">Reference proteome</keyword>
<keyword evidence="6" id="KW-0539">Nucleus</keyword>
<keyword evidence="3" id="KW-0805">Transcription regulation</keyword>
<gene>
    <name evidence="8" type="primary">LOC113796707</name>
</gene>
<dbReference type="AlphaFoldDB" id="A0A6P6YC03"/>
<proteinExistence type="inferred from homology"/>
<dbReference type="PANTHER" id="PTHR12040">
    <property type="entry name" value="ANTI-SILENCING PROTEIN 1"/>
    <property type="match status" value="1"/>
</dbReference>
<evidence type="ECO:0000256" key="3">
    <source>
        <dbReference type="ARBA" id="ARBA00023015"/>
    </source>
</evidence>
<dbReference type="GO" id="GO:0006335">
    <property type="term" value="P:DNA replication-dependent chromatin assembly"/>
    <property type="evidence" value="ECO:0007669"/>
    <property type="project" value="TreeGrafter"/>
</dbReference>
<organism evidence="7 8">
    <name type="scientific">Dermatophagoides pteronyssinus</name>
    <name type="common">European house dust mite</name>
    <dbReference type="NCBI Taxonomy" id="6956"/>
    <lineage>
        <taxon>Eukaryota</taxon>
        <taxon>Metazoa</taxon>
        <taxon>Ecdysozoa</taxon>
        <taxon>Arthropoda</taxon>
        <taxon>Chelicerata</taxon>
        <taxon>Arachnida</taxon>
        <taxon>Acari</taxon>
        <taxon>Acariformes</taxon>
        <taxon>Sarcoptiformes</taxon>
        <taxon>Astigmata</taxon>
        <taxon>Psoroptidia</taxon>
        <taxon>Analgoidea</taxon>
        <taxon>Pyroglyphidae</taxon>
        <taxon>Dermatophagoidinae</taxon>
        <taxon>Dermatophagoides</taxon>
    </lineage>
</organism>
<keyword evidence="4" id="KW-0804">Transcription</keyword>
<evidence type="ECO:0000256" key="1">
    <source>
        <dbReference type="ARBA" id="ARBA00004123"/>
    </source>
</evidence>
<reference evidence="8" key="1">
    <citation type="submission" date="2025-08" db="UniProtKB">
        <authorList>
            <consortium name="RefSeq"/>
        </authorList>
    </citation>
    <scope>IDENTIFICATION</scope>
    <source>
        <strain evidence="8">Airmid</strain>
    </source>
</reference>
<dbReference type="InterPro" id="IPR006818">
    <property type="entry name" value="ASF1-like"/>
</dbReference>
<accession>A0A6P6YC03</accession>
<sequence length="183" mass="21446">MSLVTITNAEIKNANPSTLFTPFILEITFRCTEDLQVPLVWKLIYVGSPESKEYDQLLEQFEIGPIRKGTVKFNFQAEAPNFKLVDKEYIHGTTILLLEVSYKGQEFIRIGWYIHNAYTDPVLEDDPPEEVNLQLMQRYIVVDQPRLTKFSIDWNPEEDRKKYKTIADERNENIENNIKSDEL</sequence>
<name>A0A6P6YC03_DERPT</name>
<dbReference type="OrthoDB" id="29755at2759"/>
<dbReference type="OMA" id="FYVNNDY"/>
<dbReference type="KEGG" id="dpte:113796707"/>
<dbReference type="Pfam" id="PF04729">
    <property type="entry name" value="ASF1_hist_chap"/>
    <property type="match status" value="1"/>
</dbReference>
<comment type="subcellular location">
    <subcellularLocation>
        <location evidence="1">Nucleus</location>
    </subcellularLocation>
</comment>
<dbReference type="GO" id="GO:0005634">
    <property type="term" value="C:nucleus"/>
    <property type="evidence" value="ECO:0007669"/>
    <property type="project" value="UniProtKB-SubCell"/>
</dbReference>
<evidence type="ECO:0000313" key="7">
    <source>
        <dbReference type="Proteomes" id="UP000515146"/>
    </source>
</evidence>
<evidence type="ECO:0000256" key="5">
    <source>
        <dbReference type="ARBA" id="ARBA00023186"/>
    </source>
</evidence>
<evidence type="ECO:0000256" key="4">
    <source>
        <dbReference type="ARBA" id="ARBA00023163"/>
    </source>
</evidence>
<keyword evidence="5" id="KW-0143">Chaperone</keyword>
<dbReference type="GO" id="GO:0000785">
    <property type="term" value="C:chromatin"/>
    <property type="evidence" value="ECO:0007669"/>
    <property type="project" value="TreeGrafter"/>
</dbReference>
<evidence type="ECO:0000256" key="2">
    <source>
        <dbReference type="ARBA" id="ARBA00006051"/>
    </source>
</evidence>
<dbReference type="InterPro" id="IPR036747">
    <property type="entry name" value="ASF1-like_sf"/>
</dbReference>
<dbReference type="RefSeq" id="XP_027202810.1">
    <property type="nucleotide sequence ID" value="XM_027347009.1"/>
</dbReference>
<dbReference type="Gene3D" id="2.60.40.1490">
    <property type="entry name" value="Histone chaperone ASF1-like"/>
    <property type="match status" value="1"/>
</dbReference>
<comment type="similarity">
    <text evidence="2">Belongs to the ASF1 family.</text>
</comment>
<dbReference type="InParanoid" id="A0A6P6YC03"/>
<dbReference type="GO" id="GO:0042393">
    <property type="term" value="F:histone binding"/>
    <property type="evidence" value="ECO:0007669"/>
    <property type="project" value="TreeGrafter"/>
</dbReference>
<evidence type="ECO:0000256" key="6">
    <source>
        <dbReference type="ARBA" id="ARBA00023242"/>
    </source>
</evidence>
<protein>
    <submittedName>
        <fullName evidence="8">Probable histone chaperone ASF1A</fullName>
    </submittedName>
</protein>
<dbReference type="PANTHER" id="PTHR12040:SF0">
    <property type="entry name" value="HISTONE CHAPERONE ASF1"/>
    <property type="match status" value="1"/>
</dbReference>
<dbReference type="SUPFAM" id="SSF101546">
    <property type="entry name" value="ASF1-like"/>
    <property type="match status" value="1"/>
</dbReference>
<dbReference type="Proteomes" id="UP000515146">
    <property type="component" value="Unplaced"/>
</dbReference>